<feature type="repeat" description="TPR" evidence="3">
    <location>
        <begin position="122"/>
        <end position="155"/>
    </location>
</feature>
<dbReference type="PANTHER" id="PTHR44858">
    <property type="entry name" value="TETRATRICOPEPTIDE REPEAT PROTEIN 6"/>
    <property type="match status" value="1"/>
</dbReference>
<keyword evidence="2 3" id="KW-0802">TPR repeat</keyword>
<dbReference type="Pfam" id="PF13181">
    <property type="entry name" value="TPR_8"/>
    <property type="match status" value="1"/>
</dbReference>
<dbReference type="PROSITE" id="PS51257">
    <property type="entry name" value="PROKAR_LIPOPROTEIN"/>
    <property type="match status" value="1"/>
</dbReference>
<dbReference type="Pfam" id="PF12895">
    <property type="entry name" value="ANAPC3"/>
    <property type="match status" value="1"/>
</dbReference>
<dbReference type="InterPro" id="IPR050498">
    <property type="entry name" value="Ycf3"/>
</dbReference>
<feature type="repeat" description="TPR" evidence="3">
    <location>
        <begin position="190"/>
        <end position="223"/>
    </location>
</feature>
<dbReference type="SUPFAM" id="SSF81901">
    <property type="entry name" value="HCP-like"/>
    <property type="match status" value="1"/>
</dbReference>
<dbReference type="PROSITE" id="PS50005">
    <property type="entry name" value="TPR"/>
    <property type="match status" value="4"/>
</dbReference>
<evidence type="ECO:0000313" key="4">
    <source>
        <dbReference type="EMBL" id="HGT49319.1"/>
    </source>
</evidence>
<dbReference type="SMART" id="SM00028">
    <property type="entry name" value="TPR"/>
    <property type="match status" value="8"/>
</dbReference>
<dbReference type="Pfam" id="PF13431">
    <property type="entry name" value="TPR_17"/>
    <property type="match status" value="1"/>
</dbReference>
<dbReference type="Pfam" id="PF00515">
    <property type="entry name" value="TPR_1"/>
    <property type="match status" value="1"/>
</dbReference>
<evidence type="ECO:0000256" key="1">
    <source>
        <dbReference type="ARBA" id="ARBA00022737"/>
    </source>
</evidence>
<protein>
    <submittedName>
        <fullName evidence="4">Tetratricopeptide repeat protein</fullName>
    </submittedName>
</protein>
<evidence type="ECO:0000256" key="3">
    <source>
        <dbReference type="PROSITE-ProRule" id="PRU00339"/>
    </source>
</evidence>
<feature type="repeat" description="TPR" evidence="3">
    <location>
        <begin position="156"/>
        <end position="189"/>
    </location>
</feature>
<dbReference type="Gene3D" id="1.25.40.10">
    <property type="entry name" value="Tetratricopeptide repeat domain"/>
    <property type="match status" value="4"/>
</dbReference>
<dbReference type="GO" id="GO:0046813">
    <property type="term" value="P:receptor-mediated virion attachment to host cell"/>
    <property type="evidence" value="ECO:0007669"/>
    <property type="project" value="TreeGrafter"/>
</dbReference>
<keyword evidence="1" id="KW-0677">Repeat</keyword>
<dbReference type="InterPro" id="IPR019734">
    <property type="entry name" value="TPR_rpt"/>
</dbReference>
<dbReference type="PROSITE" id="PS50293">
    <property type="entry name" value="TPR_REGION"/>
    <property type="match status" value="1"/>
</dbReference>
<comment type="caution">
    <text evidence="4">The sequence shown here is derived from an EMBL/GenBank/DDBJ whole genome shotgun (WGS) entry which is preliminary data.</text>
</comment>
<proteinExistence type="predicted"/>
<organism evidence="4">
    <name type="scientific">Ignavibacterium album</name>
    <dbReference type="NCBI Taxonomy" id="591197"/>
    <lineage>
        <taxon>Bacteria</taxon>
        <taxon>Pseudomonadati</taxon>
        <taxon>Ignavibacteriota</taxon>
        <taxon>Ignavibacteria</taxon>
        <taxon>Ignavibacteriales</taxon>
        <taxon>Ignavibacteriaceae</taxon>
        <taxon>Ignavibacterium</taxon>
    </lineage>
</organism>
<gene>
    <name evidence="4" type="ORF">ENS56_14870</name>
</gene>
<name>A0A832LJS6_9BACT</name>
<sequence length="310" mass="36217">MKNLILIIGIIFFITSCATFNSAYYNNALSEYHNGNYQSALFYLDEILKENENVFEALVLRSKVYLKLGNKDSAEKDLQKALLLNEDYESHFIIAKIALDKKDYQTSLYHLDKAISLNPQFIDGYLNRAYVFYQIGDYDKSLDDYKKAYELNPHNSIPLTNIGFIYGLIGQNDKAMEFYTKAISINPNDFNAYYNRANEYLMKRKNQEALNDFLNAYELNKNNIDLLFLIAETRVKMKDYQNAFNDYSKILFIDSLNSKAYYQRGLLNIELKREKAACEDFTKSGSLGYFDAYEQIRKYCVKKPSSKKRK</sequence>
<reference evidence="4" key="1">
    <citation type="journal article" date="2020" name="mSystems">
        <title>Genome- and Community-Level Interaction Insights into Carbon Utilization and Element Cycling Functions of Hydrothermarchaeota in Hydrothermal Sediment.</title>
        <authorList>
            <person name="Zhou Z."/>
            <person name="Liu Y."/>
            <person name="Xu W."/>
            <person name="Pan J."/>
            <person name="Luo Z.H."/>
            <person name="Li M."/>
        </authorList>
    </citation>
    <scope>NUCLEOTIDE SEQUENCE [LARGE SCALE GENOMIC DNA]</scope>
    <source>
        <strain evidence="4">SpSt-500</strain>
    </source>
</reference>
<dbReference type="EMBL" id="DSVI01000027">
    <property type="protein sequence ID" value="HGT49319.1"/>
    <property type="molecule type" value="Genomic_DNA"/>
</dbReference>
<evidence type="ECO:0000256" key="2">
    <source>
        <dbReference type="ARBA" id="ARBA00022803"/>
    </source>
</evidence>
<dbReference type="AlphaFoldDB" id="A0A832LJS6"/>
<dbReference type="GO" id="GO:0009279">
    <property type="term" value="C:cell outer membrane"/>
    <property type="evidence" value="ECO:0007669"/>
    <property type="project" value="TreeGrafter"/>
</dbReference>
<dbReference type="PANTHER" id="PTHR44858:SF1">
    <property type="entry name" value="UDP-N-ACETYLGLUCOSAMINE--PEPTIDE N-ACETYLGLUCOSAMINYLTRANSFERASE SPINDLY-RELATED"/>
    <property type="match status" value="1"/>
</dbReference>
<accession>A0A832LJS6</accession>
<feature type="repeat" description="TPR" evidence="3">
    <location>
        <begin position="55"/>
        <end position="88"/>
    </location>
</feature>
<dbReference type="SUPFAM" id="SSF48452">
    <property type="entry name" value="TPR-like"/>
    <property type="match status" value="1"/>
</dbReference>
<dbReference type="InterPro" id="IPR011990">
    <property type="entry name" value="TPR-like_helical_dom_sf"/>
</dbReference>